<dbReference type="EMBL" id="CM045762">
    <property type="protein sequence ID" value="KAI8010839.1"/>
    <property type="molecule type" value="Genomic_DNA"/>
</dbReference>
<keyword evidence="2" id="KW-1185">Reference proteome</keyword>
<comment type="caution">
    <text evidence="1">The sequence shown here is derived from an EMBL/GenBank/DDBJ whole genome shotgun (WGS) entry which is preliminary data.</text>
</comment>
<evidence type="ECO:0000313" key="1">
    <source>
        <dbReference type="EMBL" id="KAI8010839.1"/>
    </source>
</evidence>
<sequence>MTLQGLGSLIRHPLLGSTVASPQCPGLRWVVAFFRQFFASVTKVDYLTIRHGFINDPFLVISKIVESGIPIPICKTEVLKNDLNPTWKPVFLNVQQVGGKDSPVIIECFNFNSNGKHDLIGKVQKSLAELEKLHSVGQGECLFLPTSVGHNHDDNVITSQLETIDKLVTLESKGISYPIKVVECFEQSNGHSYVEAVIGSSSWSVEDRHGRVNQSSVSKQLDKEEDDADKDARNDDVAAHSEVAKTKWVDMEVKGLMQGGHGISPTVSYVDETATVLENQKVAEGGGASKVSMQSKVLQSQVVGNCSVVDLYGSGRSVCSQYD</sequence>
<accession>A0ACC0HCT8</accession>
<organism evidence="1 2">
    <name type="scientific">Camellia lanceoleosa</name>
    <dbReference type="NCBI Taxonomy" id="1840588"/>
    <lineage>
        <taxon>Eukaryota</taxon>
        <taxon>Viridiplantae</taxon>
        <taxon>Streptophyta</taxon>
        <taxon>Embryophyta</taxon>
        <taxon>Tracheophyta</taxon>
        <taxon>Spermatophyta</taxon>
        <taxon>Magnoliopsida</taxon>
        <taxon>eudicotyledons</taxon>
        <taxon>Gunneridae</taxon>
        <taxon>Pentapetalae</taxon>
        <taxon>asterids</taxon>
        <taxon>Ericales</taxon>
        <taxon>Theaceae</taxon>
        <taxon>Camellia</taxon>
    </lineage>
</organism>
<protein>
    <submittedName>
        <fullName evidence="1">Protein BONZAI 2</fullName>
    </submittedName>
</protein>
<proteinExistence type="predicted"/>
<name>A0ACC0HCT8_9ERIC</name>
<dbReference type="Proteomes" id="UP001060215">
    <property type="component" value="Chromosome 5"/>
</dbReference>
<gene>
    <name evidence="1" type="ORF">LOK49_LG06G02900</name>
</gene>
<reference evidence="1 2" key="1">
    <citation type="journal article" date="2022" name="Plant J.">
        <title>Chromosome-level genome of Camellia lanceoleosa provides a valuable resource for understanding genome evolution and self-incompatibility.</title>
        <authorList>
            <person name="Gong W."/>
            <person name="Xiao S."/>
            <person name="Wang L."/>
            <person name="Liao Z."/>
            <person name="Chang Y."/>
            <person name="Mo W."/>
            <person name="Hu G."/>
            <person name="Li W."/>
            <person name="Zhao G."/>
            <person name="Zhu H."/>
            <person name="Hu X."/>
            <person name="Ji K."/>
            <person name="Xiang X."/>
            <person name="Song Q."/>
            <person name="Yuan D."/>
            <person name="Jin S."/>
            <person name="Zhang L."/>
        </authorList>
    </citation>
    <scope>NUCLEOTIDE SEQUENCE [LARGE SCALE GENOMIC DNA]</scope>
    <source>
        <strain evidence="1">SQ_2022a</strain>
    </source>
</reference>
<evidence type="ECO:0000313" key="2">
    <source>
        <dbReference type="Proteomes" id="UP001060215"/>
    </source>
</evidence>